<evidence type="ECO:0000313" key="2">
    <source>
        <dbReference type="Proteomes" id="UP001163321"/>
    </source>
</evidence>
<sequence>MNVLAIDQYMTLSVDTASLATHECTIDYSNDAKKSNENPLISKVSMVPGCRDRHSTGSFVGMGLGGLMFTIATNQVASYEEIQRCSSTLTPTTIDSFEGVLHEQTGLGCDDVITANRIPRDKKVIRERLI</sequence>
<accession>A0ACC0VQD1</accession>
<name>A0ACC0VQD1_9STRA</name>
<gene>
    <name evidence="1" type="ORF">PsorP6_016478</name>
</gene>
<dbReference type="EMBL" id="CM047587">
    <property type="protein sequence ID" value="KAI9908679.1"/>
    <property type="molecule type" value="Genomic_DNA"/>
</dbReference>
<protein>
    <submittedName>
        <fullName evidence="1">Uncharacterized protein</fullName>
    </submittedName>
</protein>
<dbReference type="Proteomes" id="UP001163321">
    <property type="component" value="Chromosome 8"/>
</dbReference>
<proteinExistence type="predicted"/>
<evidence type="ECO:0000313" key="1">
    <source>
        <dbReference type="EMBL" id="KAI9908679.1"/>
    </source>
</evidence>
<keyword evidence="2" id="KW-1185">Reference proteome</keyword>
<comment type="caution">
    <text evidence="1">The sequence shown here is derived from an EMBL/GenBank/DDBJ whole genome shotgun (WGS) entry which is preliminary data.</text>
</comment>
<reference evidence="1 2" key="1">
    <citation type="journal article" date="2022" name="bioRxiv">
        <title>The genome of the oomycete Peronosclerospora sorghi, a cosmopolitan pathogen of maize and sorghum, is inflated with dispersed pseudogenes.</title>
        <authorList>
            <person name="Fletcher K."/>
            <person name="Martin F."/>
            <person name="Isakeit T."/>
            <person name="Cavanaugh K."/>
            <person name="Magill C."/>
            <person name="Michelmore R."/>
        </authorList>
    </citation>
    <scope>NUCLEOTIDE SEQUENCE [LARGE SCALE GENOMIC DNA]</scope>
    <source>
        <strain evidence="1">P6</strain>
    </source>
</reference>
<organism evidence="1 2">
    <name type="scientific">Peronosclerospora sorghi</name>
    <dbReference type="NCBI Taxonomy" id="230839"/>
    <lineage>
        <taxon>Eukaryota</taxon>
        <taxon>Sar</taxon>
        <taxon>Stramenopiles</taxon>
        <taxon>Oomycota</taxon>
        <taxon>Peronosporomycetes</taxon>
        <taxon>Peronosporales</taxon>
        <taxon>Peronosporaceae</taxon>
        <taxon>Peronosclerospora</taxon>
    </lineage>
</organism>